<dbReference type="InterPro" id="IPR013154">
    <property type="entry name" value="ADH-like_N"/>
</dbReference>
<evidence type="ECO:0000256" key="1">
    <source>
        <dbReference type="ARBA" id="ARBA00022679"/>
    </source>
</evidence>
<proteinExistence type="predicted"/>
<dbReference type="VEuPathDB" id="FungiDB:EYZ11_011331"/>
<reference evidence="5 6" key="1">
    <citation type="submission" date="2019-08" db="EMBL/GenBank/DDBJ databases">
        <title>The genome sequence of a newly discovered highly antifungal drug resistant Aspergillus species, Aspergillus tanneri NIH 1004.</title>
        <authorList>
            <person name="Mounaud S."/>
            <person name="Singh I."/>
            <person name="Joardar V."/>
            <person name="Pakala S."/>
            <person name="Pakala S."/>
            <person name="Venepally P."/>
            <person name="Chung J.K."/>
            <person name="Losada L."/>
            <person name="Nierman W.C."/>
        </authorList>
    </citation>
    <scope>NUCLEOTIDE SEQUENCE [LARGE SCALE GENOMIC DNA]</scope>
    <source>
        <strain evidence="5 6">NIH1004</strain>
    </source>
</reference>
<feature type="domain" description="HRPKS sdrA-like NAD(P)-binding" evidence="4">
    <location>
        <begin position="67"/>
        <end position="189"/>
    </location>
</feature>
<dbReference type="Gene3D" id="3.90.180.10">
    <property type="entry name" value="Medium-chain alcohol dehydrogenases, catalytic domain"/>
    <property type="match status" value="1"/>
</dbReference>
<dbReference type="GO" id="GO:0016740">
    <property type="term" value="F:transferase activity"/>
    <property type="evidence" value="ECO:0007669"/>
    <property type="project" value="UniProtKB-KW"/>
</dbReference>
<comment type="caution">
    <text evidence="5">The sequence shown here is derived from an EMBL/GenBank/DDBJ whole genome shotgun (WGS) entry which is preliminary data.</text>
</comment>
<keyword evidence="1" id="KW-0808">Transferase</keyword>
<name>A0A5M9MJ54_9EURO</name>
<dbReference type="InterPro" id="IPR011032">
    <property type="entry name" value="GroES-like_sf"/>
</dbReference>
<accession>A0A5M9MJ54</accession>
<dbReference type="SUPFAM" id="SSF50129">
    <property type="entry name" value="GroES-like"/>
    <property type="match status" value="1"/>
</dbReference>
<dbReference type="EMBL" id="QUQM01000006">
    <property type="protein sequence ID" value="KAA8644993.1"/>
    <property type="molecule type" value="Genomic_DNA"/>
</dbReference>
<evidence type="ECO:0000259" key="3">
    <source>
        <dbReference type="Pfam" id="PF08240"/>
    </source>
</evidence>
<evidence type="ECO:0000256" key="2">
    <source>
        <dbReference type="ARBA" id="ARBA00023268"/>
    </source>
</evidence>
<dbReference type="GeneID" id="54331906"/>
<dbReference type="RefSeq" id="XP_033424354.1">
    <property type="nucleotide sequence ID" value="XM_033573802.1"/>
</dbReference>
<protein>
    <submittedName>
        <fullName evidence="5">Uncharacterized protein</fullName>
    </submittedName>
</protein>
<dbReference type="Proteomes" id="UP000324241">
    <property type="component" value="Unassembled WGS sequence"/>
</dbReference>
<dbReference type="PANTHER" id="PTHR45681:SF6">
    <property type="entry name" value="POLYKETIDE SYNTHASE 37"/>
    <property type="match status" value="1"/>
</dbReference>
<evidence type="ECO:0000259" key="4">
    <source>
        <dbReference type="Pfam" id="PF23114"/>
    </source>
</evidence>
<organism evidence="5 6">
    <name type="scientific">Aspergillus tanneri</name>
    <dbReference type="NCBI Taxonomy" id="1220188"/>
    <lineage>
        <taxon>Eukaryota</taxon>
        <taxon>Fungi</taxon>
        <taxon>Dikarya</taxon>
        <taxon>Ascomycota</taxon>
        <taxon>Pezizomycotina</taxon>
        <taxon>Eurotiomycetes</taxon>
        <taxon>Eurotiomycetidae</taxon>
        <taxon>Eurotiales</taxon>
        <taxon>Aspergillaceae</taxon>
        <taxon>Aspergillus</taxon>
        <taxon>Aspergillus subgen. Circumdati</taxon>
    </lineage>
</organism>
<sequence length="311" mass="34149">MHRSAQHFGVSVPEVCKKFSKKLFNLAPILGFADASAVIDELSRSVTNALGNENCYTTTLADCQPDGKICIVLEELTRPVLLSCTESEFRQIRRMLRTASGIIWLTRGSSCALPDRALITGLARAARSENNSLRFITLDTDLTRPLCRTTKSIVEFYKDISQGIGHGDSEGREDSEYLEEQGSLYVPRLIQDESISRYITGIGQESAQDLKVICATRPLKLDITVPGRLDTLQWTECESSVSHSEPDEIVVDVKALGLNFRDLMIALGQFSDASEMTGECSGVVKAVGTNIRHVFKVGDRVCGWSACGFSS</sequence>
<dbReference type="PANTHER" id="PTHR45681">
    <property type="entry name" value="POLYKETIDE SYNTHASE 44-RELATED"/>
    <property type="match status" value="1"/>
</dbReference>
<keyword evidence="2" id="KW-0511">Multifunctional enzyme</keyword>
<feature type="domain" description="Alcohol dehydrogenase-like N-terminal" evidence="3">
    <location>
        <begin position="246"/>
        <end position="308"/>
    </location>
</feature>
<dbReference type="AlphaFoldDB" id="A0A5M9MJ54"/>
<dbReference type="OrthoDB" id="329835at2759"/>
<dbReference type="Pfam" id="PF23114">
    <property type="entry name" value="NAD-bd_HRPKS_sdrA"/>
    <property type="match status" value="1"/>
</dbReference>
<dbReference type="InterPro" id="IPR050444">
    <property type="entry name" value="Polyketide_Synthase"/>
</dbReference>
<dbReference type="InterPro" id="IPR056501">
    <property type="entry name" value="NAD-bd_HRPKS_sdrA"/>
</dbReference>
<gene>
    <name evidence="5" type="ORF">ATNIH1004_009204</name>
</gene>
<evidence type="ECO:0000313" key="6">
    <source>
        <dbReference type="Proteomes" id="UP000324241"/>
    </source>
</evidence>
<evidence type="ECO:0000313" key="5">
    <source>
        <dbReference type="EMBL" id="KAA8644993.1"/>
    </source>
</evidence>
<dbReference type="Pfam" id="PF08240">
    <property type="entry name" value="ADH_N"/>
    <property type="match status" value="1"/>
</dbReference>